<dbReference type="OrthoDB" id="6273691at2759"/>
<protein>
    <submittedName>
        <fullName evidence="1">Uncharacterized protein</fullName>
    </submittedName>
</protein>
<evidence type="ECO:0000313" key="1">
    <source>
        <dbReference type="EMBL" id="CAB3250005.1"/>
    </source>
</evidence>
<dbReference type="Proteomes" id="UP000494106">
    <property type="component" value="Unassembled WGS sequence"/>
</dbReference>
<keyword evidence="2" id="KW-1185">Reference proteome</keyword>
<reference evidence="1 2" key="1">
    <citation type="submission" date="2020-04" db="EMBL/GenBank/DDBJ databases">
        <authorList>
            <person name="Wallbank WR R."/>
            <person name="Pardo Diaz C."/>
            <person name="Kozak K."/>
            <person name="Martin S."/>
            <person name="Jiggins C."/>
            <person name="Moest M."/>
            <person name="Warren A I."/>
            <person name="Byers J.R.P. K."/>
            <person name="Montejo-Kovacevich G."/>
            <person name="Yen C E."/>
        </authorList>
    </citation>
    <scope>NUCLEOTIDE SEQUENCE [LARGE SCALE GENOMIC DNA]</scope>
</reference>
<comment type="caution">
    <text evidence="1">The sequence shown here is derived from an EMBL/GenBank/DDBJ whole genome shotgun (WGS) entry which is preliminary data.</text>
</comment>
<sequence>MRICDLIYVKNDQKTVIVLNMTCSLLISRVEHNGPPVGVIYRATELCYERILFENGKQFAFVRICIAKRRFGVRVGKAARATALLALAVGKGNGAREPRALHLNRPAPAAPLACSFQITTTNLIQVKQYLQLRPRYVPSLFPFIVMSKLNDNSNHNDIRHYKLSYT</sequence>
<organism evidence="1 2">
    <name type="scientific">Arctia plantaginis</name>
    <name type="common">Wood tiger moth</name>
    <name type="synonym">Phalaena plantaginis</name>
    <dbReference type="NCBI Taxonomy" id="874455"/>
    <lineage>
        <taxon>Eukaryota</taxon>
        <taxon>Metazoa</taxon>
        <taxon>Ecdysozoa</taxon>
        <taxon>Arthropoda</taxon>
        <taxon>Hexapoda</taxon>
        <taxon>Insecta</taxon>
        <taxon>Pterygota</taxon>
        <taxon>Neoptera</taxon>
        <taxon>Endopterygota</taxon>
        <taxon>Lepidoptera</taxon>
        <taxon>Glossata</taxon>
        <taxon>Ditrysia</taxon>
        <taxon>Noctuoidea</taxon>
        <taxon>Erebidae</taxon>
        <taxon>Arctiinae</taxon>
        <taxon>Arctia</taxon>
    </lineage>
</organism>
<gene>
    <name evidence="1" type="ORF">APLA_LOCUS12467</name>
</gene>
<dbReference type="AlphaFoldDB" id="A0A8S1AKM3"/>
<evidence type="ECO:0000313" key="2">
    <source>
        <dbReference type="Proteomes" id="UP000494106"/>
    </source>
</evidence>
<accession>A0A8S1AKM3</accession>
<name>A0A8S1AKM3_ARCPL</name>
<proteinExistence type="predicted"/>
<dbReference type="EMBL" id="CADEBC010000540">
    <property type="protein sequence ID" value="CAB3250005.1"/>
    <property type="molecule type" value="Genomic_DNA"/>
</dbReference>